<evidence type="ECO:0000256" key="1">
    <source>
        <dbReference type="ARBA" id="ARBA00001966"/>
    </source>
</evidence>
<name>A0A1H9CCY2_9PSEU</name>
<dbReference type="InterPro" id="IPR007197">
    <property type="entry name" value="rSAM"/>
</dbReference>
<evidence type="ECO:0000256" key="4">
    <source>
        <dbReference type="ARBA" id="ARBA00022723"/>
    </source>
</evidence>
<dbReference type="SFLD" id="SFLDG01066">
    <property type="entry name" value="organic_radical-activating_enz"/>
    <property type="match status" value="1"/>
</dbReference>
<gene>
    <name evidence="7" type="ORF">SAMN05216195_101749</name>
</gene>
<dbReference type="OrthoDB" id="9782387at2"/>
<dbReference type="GO" id="GO:0051539">
    <property type="term" value="F:4 iron, 4 sulfur cluster binding"/>
    <property type="evidence" value="ECO:0007669"/>
    <property type="project" value="UniProtKB-KW"/>
</dbReference>
<dbReference type="InterPro" id="IPR058240">
    <property type="entry name" value="rSAM_sf"/>
</dbReference>
<evidence type="ECO:0000256" key="6">
    <source>
        <dbReference type="ARBA" id="ARBA00023014"/>
    </source>
</evidence>
<keyword evidence="3" id="KW-0949">S-adenosyl-L-methionine</keyword>
<keyword evidence="5" id="KW-0408">Iron</keyword>
<dbReference type="InterPro" id="IPR034457">
    <property type="entry name" value="Organic_radical-activating"/>
</dbReference>
<sequence>MSTLRISRTHFPVTALGPGLRLGIWVQGCTLACKGCMSQDTWNPVGGTEVEVDDLVVLWRKAVGAGADGLTISGGEPLQQPAALRDLLRAVRRETGLDKDVLLFTGYDETELDEVRRGAADLVDVLVTGRYDVAAPTSRIWRGSANQRMVLRTELARRRYAEYVDHEPESPRLQVGPAGDGGVWIIGVPRRGALPGLTQDLRAMGLPPQNVTWRPSRDSTPTGE</sequence>
<dbReference type="GO" id="GO:0046872">
    <property type="term" value="F:metal ion binding"/>
    <property type="evidence" value="ECO:0007669"/>
    <property type="project" value="UniProtKB-KW"/>
</dbReference>
<keyword evidence="8" id="KW-1185">Reference proteome</keyword>
<dbReference type="InterPro" id="IPR012837">
    <property type="entry name" value="NrdG"/>
</dbReference>
<dbReference type="RefSeq" id="WP_090063173.1">
    <property type="nucleotide sequence ID" value="NZ_FOFT01000001.1"/>
</dbReference>
<dbReference type="CDD" id="cd01335">
    <property type="entry name" value="Radical_SAM"/>
    <property type="match status" value="1"/>
</dbReference>
<evidence type="ECO:0000313" key="7">
    <source>
        <dbReference type="EMBL" id="SEP99036.1"/>
    </source>
</evidence>
<dbReference type="PANTHER" id="PTHR30352:SF2">
    <property type="entry name" value="ANAEROBIC RIBONUCLEOSIDE-TRIPHOSPHATE REDUCTASE-ACTIVATING PROTEIN"/>
    <property type="match status" value="1"/>
</dbReference>
<dbReference type="InterPro" id="IPR013785">
    <property type="entry name" value="Aldolase_TIM"/>
</dbReference>
<dbReference type="SFLD" id="SFLDF00299">
    <property type="entry name" value="anaerobic_ribonucleoside-triph"/>
    <property type="match status" value="1"/>
</dbReference>
<dbReference type="Proteomes" id="UP000199028">
    <property type="component" value="Unassembled WGS sequence"/>
</dbReference>
<proteinExistence type="predicted"/>
<evidence type="ECO:0000256" key="5">
    <source>
        <dbReference type="ARBA" id="ARBA00023004"/>
    </source>
</evidence>
<dbReference type="Gene3D" id="3.20.20.70">
    <property type="entry name" value="Aldolase class I"/>
    <property type="match status" value="1"/>
</dbReference>
<dbReference type="SFLD" id="SFLDS00029">
    <property type="entry name" value="Radical_SAM"/>
    <property type="match status" value="1"/>
</dbReference>
<evidence type="ECO:0000256" key="3">
    <source>
        <dbReference type="ARBA" id="ARBA00022691"/>
    </source>
</evidence>
<keyword evidence="4" id="KW-0479">Metal-binding</keyword>
<dbReference type="Pfam" id="PF13353">
    <property type="entry name" value="Fer4_12"/>
    <property type="match status" value="1"/>
</dbReference>
<dbReference type="SFLD" id="SFLDG01063">
    <property type="entry name" value="activating_enzymes__group_1"/>
    <property type="match status" value="1"/>
</dbReference>
<organism evidence="7 8">
    <name type="scientific">Lentzea flaviverrucosa</name>
    <dbReference type="NCBI Taxonomy" id="200379"/>
    <lineage>
        <taxon>Bacteria</taxon>
        <taxon>Bacillati</taxon>
        <taxon>Actinomycetota</taxon>
        <taxon>Actinomycetes</taxon>
        <taxon>Pseudonocardiales</taxon>
        <taxon>Pseudonocardiaceae</taxon>
        <taxon>Lentzea</taxon>
    </lineage>
</organism>
<protein>
    <submittedName>
        <fullName evidence="7">Anaerobic ribonucleoside-triphosphate reductase activating protein</fullName>
    </submittedName>
</protein>
<keyword evidence="2" id="KW-0004">4Fe-4S</keyword>
<dbReference type="AlphaFoldDB" id="A0A1H9CCY2"/>
<keyword evidence="6" id="KW-0411">Iron-sulfur</keyword>
<evidence type="ECO:0000313" key="8">
    <source>
        <dbReference type="Proteomes" id="UP000199028"/>
    </source>
</evidence>
<reference evidence="8" key="1">
    <citation type="submission" date="2016-10" db="EMBL/GenBank/DDBJ databases">
        <authorList>
            <person name="Varghese N."/>
            <person name="Submissions S."/>
        </authorList>
    </citation>
    <scope>NUCLEOTIDE SEQUENCE [LARGE SCALE GENOMIC DNA]</scope>
    <source>
        <strain evidence="8">CGMCC 4.578</strain>
    </source>
</reference>
<dbReference type="SUPFAM" id="SSF102114">
    <property type="entry name" value="Radical SAM enzymes"/>
    <property type="match status" value="1"/>
</dbReference>
<dbReference type="EMBL" id="FOFT01000001">
    <property type="protein sequence ID" value="SEP99036.1"/>
    <property type="molecule type" value="Genomic_DNA"/>
</dbReference>
<comment type="cofactor">
    <cofactor evidence="1">
        <name>[4Fe-4S] cluster</name>
        <dbReference type="ChEBI" id="CHEBI:49883"/>
    </cofactor>
</comment>
<evidence type="ECO:0000256" key="2">
    <source>
        <dbReference type="ARBA" id="ARBA00022485"/>
    </source>
</evidence>
<dbReference type="PANTHER" id="PTHR30352">
    <property type="entry name" value="PYRUVATE FORMATE-LYASE-ACTIVATING ENZYME"/>
    <property type="match status" value="1"/>
</dbReference>
<accession>A0A1H9CCY2</accession>
<dbReference type="GO" id="GO:0043365">
    <property type="term" value="F:[formate-C-acetyltransferase]-activating enzyme activity"/>
    <property type="evidence" value="ECO:0007669"/>
    <property type="project" value="InterPro"/>
</dbReference>
<dbReference type="GO" id="GO:0004748">
    <property type="term" value="F:ribonucleoside-diphosphate reductase activity, thioredoxin disulfide as acceptor"/>
    <property type="evidence" value="ECO:0007669"/>
    <property type="project" value="TreeGrafter"/>
</dbReference>